<dbReference type="AlphaFoldDB" id="A0AAW2YM25"/>
<name>A0AAW2YM25_9EUKA</name>
<comment type="caution">
    <text evidence="1">The sequence shown here is derived from an EMBL/GenBank/DDBJ whole genome shotgun (WGS) entry which is preliminary data.</text>
</comment>
<sequence length="96" mass="11026">MTDLVSSRTLNRLYKLLGHIRCREEIRYPQDIEVKKVASFEMVNPIELDNIEDLAIVSNGRCLYRDSDGDLACEFYTATPNGGFARLYPQNKLILN</sequence>
<dbReference type="EMBL" id="JAOPGA020000309">
    <property type="protein sequence ID" value="KAL0478104.1"/>
    <property type="molecule type" value="Genomic_DNA"/>
</dbReference>
<keyword evidence="2" id="KW-1185">Reference proteome</keyword>
<proteinExistence type="predicted"/>
<accession>A0AAW2YM25</accession>
<gene>
    <name evidence="1" type="ORF">AKO1_010772</name>
</gene>
<evidence type="ECO:0000313" key="2">
    <source>
        <dbReference type="Proteomes" id="UP001431209"/>
    </source>
</evidence>
<reference evidence="1 2" key="1">
    <citation type="submission" date="2024-03" db="EMBL/GenBank/DDBJ databases">
        <title>The Acrasis kona genome and developmental transcriptomes reveal deep origins of eukaryotic multicellular pathways.</title>
        <authorList>
            <person name="Sheikh S."/>
            <person name="Fu C.-J."/>
            <person name="Brown M.W."/>
            <person name="Baldauf S.L."/>
        </authorList>
    </citation>
    <scope>NUCLEOTIDE SEQUENCE [LARGE SCALE GENOMIC DNA]</scope>
    <source>
        <strain evidence="1 2">ATCC MYA-3509</strain>
    </source>
</reference>
<protein>
    <submittedName>
        <fullName evidence="1">Uncharacterized protein</fullName>
    </submittedName>
</protein>
<evidence type="ECO:0000313" key="1">
    <source>
        <dbReference type="EMBL" id="KAL0478104.1"/>
    </source>
</evidence>
<dbReference type="Proteomes" id="UP001431209">
    <property type="component" value="Unassembled WGS sequence"/>
</dbReference>
<organism evidence="1 2">
    <name type="scientific">Acrasis kona</name>
    <dbReference type="NCBI Taxonomy" id="1008807"/>
    <lineage>
        <taxon>Eukaryota</taxon>
        <taxon>Discoba</taxon>
        <taxon>Heterolobosea</taxon>
        <taxon>Tetramitia</taxon>
        <taxon>Eutetramitia</taxon>
        <taxon>Acrasidae</taxon>
        <taxon>Acrasis</taxon>
    </lineage>
</organism>